<name>A0A6A6CX91_ZASCE</name>
<dbReference type="SUPFAM" id="SSF53474">
    <property type="entry name" value="alpha/beta-Hydrolases"/>
    <property type="match status" value="1"/>
</dbReference>
<evidence type="ECO:0000313" key="4">
    <source>
        <dbReference type="EMBL" id="KAF2170858.1"/>
    </source>
</evidence>
<dbReference type="EMBL" id="ML993584">
    <property type="protein sequence ID" value="KAF2170858.1"/>
    <property type="molecule type" value="Genomic_DNA"/>
</dbReference>
<dbReference type="Pfam" id="PF00135">
    <property type="entry name" value="COesterase"/>
    <property type="match status" value="1"/>
</dbReference>
<dbReference type="Gene3D" id="3.40.50.1820">
    <property type="entry name" value="alpha/beta hydrolase"/>
    <property type="match status" value="1"/>
</dbReference>
<dbReference type="InterPro" id="IPR050654">
    <property type="entry name" value="AChE-related_enzymes"/>
</dbReference>
<dbReference type="GO" id="GO:0052689">
    <property type="term" value="F:carboxylic ester hydrolase activity"/>
    <property type="evidence" value="ECO:0007669"/>
    <property type="project" value="TreeGrafter"/>
</dbReference>
<reference evidence="4" key="1">
    <citation type="journal article" date="2020" name="Stud. Mycol.">
        <title>101 Dothideomycetes genomes: a test case for predicting lifestyles and emergence of pathogens.</title>
        <authorList>
            <person name="Haridas S."/>
            <person name="Albert R."/>
            <person name="Binder M."/>
            <person name="Bloem J."/>
            <person name="Labutti K."/>
            <person name="Salamov A."/>
            <person name="Andreopoulos B."/>
            <person name="Baker S."/>
            <person name="Barry K."/>
            <person name="Bills G."/>
            <person name="Bluhm B."/>
            <person name="Cannon C."/>
            <person name="Castanera R."/>
            <person name="Culley D."/>
            <person name="Daum C."/>
            <person name="Ezra D."/>
            <person name="Gonzalez J."/>
            <person name="Henrissat B."/>
            <person name="Kuo A."/>
            <person name="Liang C."/>
            <person name="Lipzen A."/>
            <person name="Lutzoni F."/>
            <person name="Magnuson J."/>
            <person name="Mondo S."/>
            <person name="Nolan M."/>
            <person name="Ohm R."/>
            <person name="Pangilinan J."/>
            <person name="Park H.-J."/>
            <person name="Ramirez L."/>
            <person name="Alfaro M."/>
            <person name="Sun H."/>
            <person name="Tritt A."/>
            <person name="Yoshinaga Y."/>
            <person name="Zwiers L.-H."/>
            <person name="Turgeon B."/>
            <person name="Goodwin S."/>
            <person name="Spatafora J."/>
            <person name="Crous P."/>
            <person name="Grigoriev I."/>
        </authorList>
    </citation>
    <scope>NUCLEOTIDE SEQUENCE</scope>
    <source>
        <strain evidence="4">ATCC 36951</strain>
    </source>
</reference>
<keyword evidence="2" id="KW-0378">Hydrolase</keyword>
<feature type="domain" description="Carboxylesterase type B" evidence="3">
    <location>
        <begin position="26"/>
        <end position="505"/>
    </location>
</feature>
<dbReference type="OrthoDB" id="408631at2759"/>
<comment type="similarity">
    <text evidence="1">Belongs to the type-B carboxylesterase/lipase family.</text>
</comment>
<evidence type="ECO:0000313" key="5">
    <source>
        <dbReference type="Proteomes" id="UP000799537"/>
    </source>
</evidence>
<dbReference type="PANTHER" id="PTHR43918:SF4">
    <property type="entry name" value="CARBOXYLIC ESTER HYDROLASE"/>
    <property type="match status" value="1"/>
</dbReference>
<evidence type="ECO:0000256" key="1">
    <source>
        <dbReference type="ARBA" id="ARBA00005964"/>
    </source>
</evidence>
<dbReference type="GeneID" id="54569102"/>
<organism evidence="4 5">
    <name type="scientific">Zasmidium cellare ATCC 36951</name>
    <dbReference type="NCBI Taxonomy" id="1080233"/>
    <lineage>
        <taxon>Eukaryota</taxon>
        <taxon>Fungi</taxon>
        <taxon>Dikarya</taxon>
        <taxon>Ascomycota</taxon>
        <taxon>Pezizomycotina</taxon>
        <taxon>Dothideomycetes</taxon>
        <taxon>Dothideomycetidae</taxon>
        <taxon>Mycosphaerellales</taxon>
        <taxon>Mycosphaerellaceae</taxon>
        <taxon>Zasmidium</taxon>
    </lineage>
</organism>
<protein>
    <recommendedName>
        <fullName evidence="3">Carboxylesterase type B domain-containing protein</fullName>
    </recommendedName>
</protein>
<keyword evidence="5" id="KW-1185">Reference proteome</keyword>
<evidence type="ECO:0000259" key="3">
    <source>
        <dbReference type="Pfam" id="PF00135"/>
    </source>
</evidence>
<dbReference type="RefSeq" id="XP_033671747.1">
    <property type="nucleotide sequence ID" value="XM_033815830.1"/>
</dbReference>
<sequence length="557" mass="60188">MSRHKVLTAALFHLAQPANVTFKGSSSGKVESFLNIKFGSDTSDQARFAPPRSYTYQPNSFYDVNKPGAACPQQKVPLGGIPLFDNVTNISEDCLTLRVDRPVGTTQDAKLPVMVYIYGGGDTVGQIYDSAYDPTNLVSSAAEKGFPVLYAAMNYRVGIFGFAASPALNASNSLNVGLLDQRLALDWFQENIFAFGGDPNRVTIFGESDGATNVGLHITAFGGDVERPPFQRAIMQSGAPTADSIAGNTSAVNTAAVIRLTNCTAATSEEELACLRALPLSSLLNTTVMYEFSAAQLGLDVYIPTSPSPFIPDSPSRLLNSGQFAHNIDIVTGWDENDGSFFTPTTIKTDQDVAAFLVSSIGLANSSVDQALRLYPVTEFEQDASSNISTQYFRASQMSRDSEHTCPSLLMVQANSRFSRCSTANYLFALNQTVFTPILRAENASYYGVPHFSDIPFVFNQASTRYAEVSSSSDDTISSLMSGSWAAFADRGRVSGVNGTLPDWPGKEQRCCPREEAANVRVIGGPNSGLRSVNSYEHLTRRCEFWNSPAVAEQIKV</sequence>
<dbReference type="InterPro" id="IPR002018">
    <property type="entry name" value="CarbesteraseB"/>
</dbReference>
<accession>A0A6A6CX91</accession>
<dbReference type="PANTHER" id="PTHR43918">
    <property type="entry name" value="ACETYLCHOLINESTERASE"/>
    <property type="match status" value="1"/>
</dbReference>
<dbReference type="InterPro" id="IPR029058">
    <property type="entry name" value="AB_hydrolase_fold"/>
</dbReference>
<gene>
    <name evidence="4" type="ORF">M409DRAFT_63922</name>
</gene>
<proteinExistence type="inferred from homology"/>
<dbReference type="AlphaFoldDB" id="A0A6A6CX91"/>
<evidence type="ECO:0000256" key="2">
    <source>
        <dbReference type="ARBA" id="ARBA00022801"/>
    </source>
</evidence>
<dbReference type="Proteomes" id="UP000799537">
    <property type="component" value="Unassembled WGS sequence"/>
</dbReference>